<accession>A0A1M7ZSJ6</accession>
<dbReference type="PANTHER" id="PTHR11092">
    <property type="entry name" value="SUGAR NUCLEOTIDE EPIMERASE RELATED"/>
    <property type="match status" value="1"/>
</dbReference>
<dbReference type="Pfam" id="PF01370">
    <property type="entry name" value="Epimerase"/>
    <property type="match status" value="1"/>
</dbReference>
<evidence type="ECO:0000313" key="5">
    <source>
        <dbReference type="Proteomes" id="UP000184611"/>
    </source>
</evidence>
<evidence type="ECO:0000259" key="2">
    <source>
        <dbReference type="Pfam" id="PF01370"/>
    </source>
</evidence>
<dbReference type="AlphaFoldDB" id="A0A1M7ZSJ6"/>
<dbReference type="STRING" id="416016.SAMN05443547_0128"/>
<dbReference type="SUPFAM" id="SSF51735">
    <property type="entry name" value="NAD(P)-binding Rossmann-fold domains"/>
    <property type="match status" value="1"/>
</dbReference>
<evidence type="ECO:0008006" key="6">
    <source>
        <dbReference type="Google" id="ProtNLM"/>
    </source>
</evidence>
<comment type="similarity">
    <text evidence="1">Belongs to the NAD(P)-dependent epimerase/dehydratase family. SDR39U1 subfamily.</text>
</comment>
<organism evidence="4 5">
    <name type="scientific">Flavobacterium cucumis</name>
    <dbReference type="NCBI Taxonomy" id="416016"/>
    <lineage>
        <taxon>Bacteria</taxon>
        <taxon>Pseudomonadati</taxon>
        <taxon>Bacteroidota</taxon>
        <taxon>Flavobacteriia</taxon>
        <taxon>Flavobacteriales</taxon>
        <taxon>Flavobacteriaceae</taxon>
        <taxon>Flavobacterium</taxon>
    </lineage>
</organism>
<dbReference type="NCBIfam" id="TIGR01777">
    <property type="entry name" value="yfcH"/>
    <property type="match status" value="1"/>
</dbReference>
<dbReference type="EMBL" id="FRYK01000001">
    <property type="protein sequence ID" value="SHO71818.1"/>
    <property type="molecule type" value="Genomic_DNA"/>
</dbReference>
<feature type="domain" description="NAD-dependent epimerase/dehydratase" evidence="2">
    <location>
        <begin position="3"/>
        <end position="220"/>
    </location>
</feature>
<evidence type="ECO:0000259" key="3">
    <source>
        <dbReference type="Pfam" id="PF08338"/>
    </source>
</evidence>
<evidence type="ECO:0000313" key="4">
    <source>
        <dbReference type="EMBL" id="SHO71818.1"/>
    </source>
</evidence>
<dbReference type="PANTHER" id="PTHR11092:SF0">
    <property type="entry name" value="EPIMERASE FAMILY PROTEIN SDR39U1"/>
    <property type="match status" value="1"/>
</dbReference>
<evidence type="ECO:0000256" key="1">
    <source>
        <dbReference type="ARBA" id="ARBA00009353"/>
    </source>
</evidence>
<dbReference type="Gene3D" id="3.40.50.720">
    <property type="entry name" value="NAD(P)-binding Rossmann-like Domain"/>
    <property type="match status" value="1"/>
</dbReference>
<dbReference type="Proteomes" id="UP000184611">
    <property type="component" value="Unassembled WGS sequence"/>
</dbReference>
<feature type="domain" description="DUF1731" evidence="3">
    <location>
        <begin position="253"/>
        <end position="299"/>
    </location>
</feature>
<dbReference type="Pfam" id="PF08338">
    <property type="entry name" value="DUF1731"/>
    <property type="match status" value="1"/>
</dbReference>
<keyword evidence="5" id="KW-1185">Reference proteome</keyword>
<dbReference type="InterPro" id="IPR013549">
    <property type="entry name" value="DUF1731"/>
</dbReference>
<dbReference type="InterPro" id="IPR036291">
    <property type="entry name" value="NAD(P)-bd_dom_sf"/>
</dbReference>
<gene>
    <name evidence="4" type="ORF">SAMN05443547_0128</name>
</gene>
<reference evidence="5" key="1">
    <citation type="submission" date="2016-12" db="EMBL/GenBank/DDBJ databases">
        <authorList>
            <person name="Varghese N."/>
            <person name="Submissions S."/>
        </authorList>
    </citation>
    <scope>NUCLEOTIDE SEQUENCE [LARGE SCALE GENOMIC DNA]</scope>
    <source>
        <strain evidence="5">DSM 18830</strain>
    </source>
</reference>
<protein>
    <recommendedName>
        <fullName evidence="6">TIGR01777 family protein</fullName>
    </recommendedName>
</protein>
<proteinExistence type="inferred from homology"/>
<dbReference type="InterPro" id="IPR001509">
    <property type="entry name" value="Epimerase_deHydtase"/>
</dbReference>
<name>A0A1M7ZSJ6_9FLAO</name>
<sequence length="301" mass="33796">MTVLITGATGLVGQELVSLLLQNGFTVHYLSTSKSKLVSQNNYKGFYWNPKTSEIDLNALTDVEVIVHLAGASVAKKWTPSYKQEIIESRVLSTRLLYKALQKNSHQVKHIVSASAIGIYPNDLNYIYHETDDRVDNSFLGNVVQQWEDEVNQFEKLHIKVAKIRIGIVLAKNGGALLEMAKPIKMGVGAAFGSGEHYQSWIHIQDLVGIFQFVIENQYSGVFNGVAPYPVTNSELTKTIAKTLGKPLFLPNIPQFVMRIMLGEMHQILFSSQHVSCRKLLDLKYQFKFASLERALNDLLK</sequence>
<dbReference type="InterPro" id="IPR010099">
    <property type="entry name" value="SDR39U1"/>
</dbReference>